<evidence type="ECO:0000256" key="4">
    <source>
        <dbReference type="ARBA" id="ARBA00022827"/>
    </source>
</evidence>
<dbReference type="InterPro" id="IPR051104">
    <property type="entry name" value="FAD_monoxygenase"/>
</dbReference>
<evidence type="ECO:0000256" key="1">
    <source>
        <dbReference type="ARBA" id="ARBA00005179"/>
    </source>
</evidence>
<keyword evidence="8" id="KW-1185">Reference proteome</keyword>
<proteinExistence type="inferred from homology"/>
<dbReference type="SUPFAM" id="SSF51905">
    <property type="entry name" value="FAD/NAD(P)-binding domain"/>
    <property type="match status" value="1"/>
</dbReference>
<gene>
    <name evidence="7" type="ORF">GQX73_g1878</name>
</gene>
<keyword evidence="3" id="KW-0285">Flavoprotein</keyword>
<evidence type="ECO:0000256" key="2">
    <source>
        <dbReference type="ARBA" id="ARBA00007992"/>
    </source>
</evidence>
<comment type="similarity">
    <text evidence="2">Belongs to the paxM FAD-dependent monooxygenase family.</text>
</comment>
<keyword evidence="5" id="KW-0560">Oxidoreductase</keyword>
<dbReference type="Pfam" id="PF01494">
    <property type="entry name" value="FAD_binding_3"/>
    <property type="match status" value="1"/>
</dbReference>
<comment type="caution">
    <text evidence="7">The sequence shown here is derived from an EMBL/GenBank/DDBJ whole genome shotgun (WGS) entry which is preliminary data.</text>
</comment>
<evidence type="ECO:0000256" key="5">
    <source>
        <dbReference type="ARBA" id="ARBA00023002"/>
    </source>
</evidence>
<dbReference type="GO" id="GO:0044550">
    <property type="term" value="P:secondary metabolite biosynthetic process"/>
    <property type="evidence" value="ECO:0007669"/>
    <property type="project" value="TreeGrafter"/>
</dbReference>
<reference evidence="7 8" key="1">
    <citation type="submission" date="2019-12" db="EMBL/GenBank/DDBJ databases">
        <title>Draft genome sequence of the ascomycete Xylaria multiplex DSM 110363.</title>
        <authorList>
            <person name="Buettner E."/>
            <person name="Kellner H."/>
        </authorList>
    </citation>
    <scope>NUCLEOTIDE SEQUENCE [LARGE SCALE GENOMIC DNA]</scope>
    <source>
        <strain evidence="7 8">DSM 110363</strain>
    </source>
</reference>
<dbReference type="GO" id="GO:0071949">
    <property type="term" value="F:FAD binding"/>
    <property type="evidence" value="ECO:0007669"/>
    <property type="project" value="InterPro"/>
</dbReference>
<sequence length="444" mass="49133">MAGIHVAIVGGGITGVILALALEKRGVSYTLYERAPAFTEIGAGIGFSPNAERALKVVDPKVYEVYKKVASSCEDEDYFQWVDGHGTNEVMARLLIGVDAFQGGRRYDFLEAWSALIPSGKVKFSKEVVSMLQRDDGKVTLKFRDGSLDEADIAVGCDGIRSRVRQLIIGEANPASHPQYTNKFCFRALLPMNKAREVLGVARTSRRFMYNGPGAHIITYPVANETFLNALFVITDPNPWALERHTASGTKQEVVDAYADWHPVVRSIIDLLPEKLEKWAIFDMYDHPALSYNFWAIALAGDAAHASGPHLGSGAGFGIEDGLVLASVLEAANKEVEAQQPGLDKFRICCDALDVYNKFRFGRGQWLPGATREAVELIQWRNKEVGNDPKKFLERVTRLFHEIWDQDVDELVSKPVEEFINGLAGKRAQGVPAPRVYSFTPLCN</sequence>
<dbReference type="InterPro" id="IPR002938">
    <property type="entry name" value="FAD-bd"/>
</dbReference>
<dbReference type="Gene3D" id="3.50.50.60">
    <property type="entry name" value="FAD/NAD(P)-binding domain"/>
    <property type="match status" value="1"/>
</dbReference>
<dbReference type="InterPro" id="IPR036188">
    <property type="entry name" value="FAD/NAD-bd_sf"/>
</dbReference>
<dbReference type="OrthoDB" id="417877at2759"/>
<protein>
    <recommendedName>
        <fullName evidence="6">FAD-binding domain-containing protein</fullName>
    </recommendedName>
</protein>
<accession>A0A7C8IWG0</accession>
<name>A0A7C8IWG0_9PEZI</name>
<dbReference type="PANTHER" id="PTHR46720:SF3">
    <property type="entry name" value="FAD-BINDING DOMAIN-CONTAINING PROTEIN-RELATED"/>
    <property type="match status" value="1"/>
</dbReference>
<dbReference type="InParanoid" id="A0A7C8IWG0"/>
<evidence type="ECO:0000313" key="7">
    <source>
        <dbReference type="EMBL" id="KAF2971763.1"/>
    </source>
</evidence>
<dbReference type="PANTHER" id="PTHR46720">
    <property type="entry name" value="HYDROXYLASE, PUTATIVE (AFU_ORTHOLOGUE AFUA_3G01460)-RELATED"/>
    <property type="match status" value="1"/>
</dbReference>
<dbReference type="Proteomes" id="UP000481858">
    <property type="component" value="Unassembled WGS sequence"/>
</dbReference>
<dbReference type="AlphaFoldDB" id="A0A7C8IWG0"/>
<comment type="pathway">
    <text evidence="1">Secondary metabolite biosynthesis.</text>
</comment>
<feature type="domain" description="FAD-binding" evidence="6">
    <location>
        <begin position="117"/>
        <end position="345"/>
    </location>
</feature>
<evidence type="ECO:0000256" key="3">
    <source>
        <dbReference type="ARBA" id="ARBA00022630"/>
    </source>
</evidence>
<evidence type="ECO:0000313" key="8">
    <source>
        <dbReference type="Proteomes" id="UP000481858"/>
    </source>
</evidence>
<dbReference type="EMBL" id="WUBL01000011">
    <property type="protein sequence ID" value="KAF2971763.1"/>
    <property type="molecule type" value="Genomic_DNA"/>
</dbReference>
<evidence type="ECO:0000259" key="6">
    <source>
        <dbReference type="Pfam" id="PF01494"/>
    </source>
</evidence>
<organism evidence="7 8">
    <name type="scientific">Xylaria multiplex</name>
    <dbReference type="NCBI Taxonomy" id="323545"/>
    <lineage>
        <taxon>Eukaryota</taxon>
        <taxon>Fungi</taxon>
        <taxon>Dikarya</taxon>
        <taxon>Ascomycota</taxon>
        <taxon>Pezizomycotina</taxon>
        <taxon>Sordariomycetes</taxon>
        <taxon>Xylariomycetidae</taxon>
        <taxon>Xylariales</taxon>
        <taxon>Xylariaceae</taxon>
        <taxon>Xylaria</taxon>
    </lineage>
</organism>
<dbReference type="PRINTS" id="PR00420">
    <property type="entry name" value="RNGMNOXGNASE"/>
</dbReference>
<keyword evidence="4" id="KW-0274">FAD</keyword>
<dbReference type="SUPFAM" id="SSF54373">
    <property type="entry name" value="FAD-linked reductases, C-terminal domain"/>
    <property type="match status" value="1"/>
</dbReference>
<dbReference type="GO" id="GO:0016491">
    <property type="term" value="F:oxidoreductase activity"/>
    <property type="evidence" value="ECO:0007669"/>
    <property type="project" value="UniProtKB-KW"/>
</dbReference>